<feature type="region of interest" description="Disordered" evidence="3">
    <location>
        <begin position="334"/>
        <end position="368"/>
    </location>
</feature>
<dbReference type="OrthoDB" id="5560525at2759"/>
<dbReference type="CDD" id="cd21044">
    <property type="entry name" value="Rab11BD_RAB3IP_like"/>
    <property type="match status" value="1"/>
</dbReference>
<dbReference type="SUPFAM" id="SSF144284">
    <property type="entry name" value="Sec2 N-terminal region"/>
    <property type="match status" value="1"/>
</dbReference>
<dbReference type="PANTHER" id="PTHR14430:SF0">
    <property type="entry name" value="SEC2P DOMAIN-CONTAINING PROTEIN"/>
    <property type="match status" value="1"/>
</dbReference>
<evidence type="ECO:0000313" key="5">
    <source>
        <dbReference type="EMBL" id="ORY95651.1"/>
    </source>
</evidence>
<gene>
    <name evidence="5" type="ORF">BCR43DRAFT_564492</name>
</gene>
<evidence type="ECO:0000313" key="6">
    <source>
        <dbReference type="Proteomes" id="UP000242180"/>
    </source>
</evidence>
<feature type="domain" description="GDP/GTP exchange factor Sec2 N-terminal" evidence="4">
    <location>
        <begin position="18"/>
        <end position="116"/>
    </location>
</feature>
<dbReference type="InParanoid" id="A0A1X2HAE9"/>
<evidence type="ECO:0000256" key="1">
    <source>
        <dbReference type="ARBA" id="ARBA00023054"/>
    </source>
</evidence>
<evidence type="ECO:0000256" key="3">
    <source>
        <dbReference type="SAM" id="MobiDB-lite"/>
    </source>
</evidence>
<keyword evidence="6" id="KW-1185">Reference proteome</keyword>
<dbReference type="Proteomes" id="UP000242180">
    <property type="component" value="Unassembled WGS sequence"/>
</dbReference>
<feature type="compositionally biased region" description="Polar residues" evidence="3">
    <location>
        <begin position="345"/>
        <end position="358"/>
    </location>
</feature>
<name>A0A1X2HAE9_SYNRA</name>
<organism evidence="5 6">
    <name type="scientific">Syncephalastrum racemosum</name>
    <name type="common">Filamentous fungus</name>
    <dbReference type="NCBI Taxonomy" id="13706"/>
    <lineage>
        <taxon>Eukaryota</taxon>
        <taxon>Fungi</taxon>
        <taxon>Fungi incertae sedis</taxon>
        <taxon>Mucoromycota</taxon>
        <taxon>Mucoromycotina</taxon>
        <taxon>Mucoromycetes</taxon>
        <taxon>Mucorales</taxon>
        <taxon>Syncephalastraceae</taxon>
        <taxon>Syncephalastrum</taxon>
    </lineage>
</organism>
<proteinExistence type="predicted"/>
<dbReference type="PANTHER" id="PTHR14430">
    <property type="entry name" value="RABIN3-RELATED"/>
    <property type="match status" value="1"/>
</dbReference>
<evidence type="ECO:0000259" key="4">
    <source>
        <dbReference type="Pfam" id="PF06428"/>
    </source>
</evidence>
<dbReference type="InterPro" id="IPR040351">
    <property type="entry name" value="RAB3IL/RAB3IP/Sec2"/>
</dbReference>
<dbReference type="InterPro" id="IPR009449">
    <property type="entry name" value="Sec2_N"/>
</dbReference>
<dbReference type="GO" id="GO:0005085">
    <property type="term" value="F:guanyl-nucleotide exchange factor activity"/>
    <property type="evidence" value="ECO:0007669"/>
    <property type="project" value="InterPro"/>
</dbReference>
<reference evidence="5 6" key="1">
    <citation type="submission" date="2016-07" db="EMBL/GenBank/DDBJ databases">
        <title>Pervasive Adenine N6-methylation of Active Genes in Fungi.</title>
        <authorList>
            <consortium name="DOE Joint Genome Institute"/>
            <person name="Mondo S.J."/>
            <person name="Dannebaum R.O."/>
            <person name="Kuo R.C."/>
            <person name="Labutti K."/>
            <person name="Haridas S."/>
            <person name="Kuo A."/>
            <person name="Salamov A."/>
            <person name="Ahrendt S.R."/>
            <person name="Lipzen A."/>
            <person name="Sullivan W."/>
            <person name="Andreopoulos W.B."/>
            <person name="Clum A."/>
            <person name="Lindquist E."/>
            <person name="Daum C."/>
            <person name="Ramamoorthy G.K."/>
            <person name="Gryganskyi A."/>
            <person name="Culley D."/>
            <person name="Magnuson J.K."/>
            <person name="James T.Y."/>
            <person name="O'Malley M.A."/>
            <person name="Stajich J.E."/>
            <person name="Spatafora J.W."/>
            <person name="Visel A."/>
            <person name="Grigoriev I.V."/>
        </authorList>
    </citation>
    <scope>NUCLEOTIDE SEQUENCE [LARGE SCALE GENOMIC DNA]</scope>
    <source>
        <strain evidence="5 6">NRRL 2496</strain>
    </source>
</reference>
<feature type="coiled-coil region" evidence="2">
    <location>
        <begin position="22"/>
        <end position="113"/>
    </location>
</feature>
<evidence type="ECO:0000256" key="2">
    <source>
        <dbReference type="SAM" id="Coils"/>
    </source>
</evidence>
<protein>
    <recommendedName>
        <fullName evidence="4">GDP/GTP exchange factor Sec2 N-terminal domain-containing protein</fullName>
    </recommendedName>
</protein>
<comment type="caution">
    <text evidence="5">The sequence shown here is derived from an EMBL/GenBank/DDBJ whole genome shotgun (WGS) entry which is preliminary data.</text>
</comment>
<dbReference type="OMA" id="WEIMQLR"/>
<feature type="region of interest" description="Disordered" evidence="3">
    <location>
        <begin position="117"/>
        <end position="137"/>
    </location>
</feature>
<dbReference type="Gene3D" id="6.10.140.910">
    <property type="match status" value="1"/>
</dbReference>
<sequence>MPDFAQQTEKLNTGIAFYQKQLEKRDQEIAYLQQAMQSLNAKYVAEIERAADALHQKDMVEHELEELSCRLFEQANEMVSHAKRENWHLEQRLKQTEEHLAAEQSQLAELRQRIHHDDQPNNSSDISMDDESHIQDTSLLTPDPAFEAFLTLPSLSHPYIQACFIEDIQPCLRFRAITAKALAGFLSRQPCFIEKITPSFPSVSSPAQQRRFLPPLFDKLMATFEDAPMSSSLGPPADPQACACCLATRPLLFRLRLDACHDWVLIDQACRDRLVAVCDFYVFVRQILDRRTHMAPAQLYAECIRLRLQMFHARIGSLNTASCVEAEDTASIAESTASSASSSEPHTPTRTDPWSLDNSKAPEPTVTTLATTATATATATGAMASSSS</sequence>
<dbReference type="EMBL" id="MCGN01000006">
    <property type="protein sequence ID" value="ORY95651.1"/>
    <property type="molecule type" value="Genomic_DNA"/>
</dbReference>
<accession>A0A1X2HAE9</accession>
<dbReference type="GO" id="GO:0051286">
    <property type="term" value="C:cell tip"/>
    <property type="evidence" value="ECO:0007669"/>
    <property type="project" value="TreeGrafter"/>
</dbReference>
<dbReference type="GO" id="GO:0070319">
    <property type="term" value="C:Golgi to plasma membrane transport vesicle"/>
    <property type="evidence" value="ECO:0007669"/>
    <property type="project" value="TreeGrafter"/>
</dbReference>
<keyword evidence="1 2" id="KW-0175">Coiled coil</keyword>
<dbReference type="Pfam" id="PF25555">
    <property type="entry name" value="RAB3A-like_C"/>
    <property type="match status" value="1"/>
</dbReference>
<dbReference type="GO" id="GO:0006887">
    <property type="term" value="P:exocytosis"/>
    <property type="evidence" value="ECO:0007669"/>
    <property type="project" value="TreeGrafter"/>
</dbReference>
<dbReference type="STRING" id="13706.A0A1X2HAE9"/>
<dbReference type="AlphaFoldDB" id="A0A1X2HAE9"/>
<feature type="compositionally biased region" description="Low complexity" evidence="3">
    <location>
        <begin position="334"/>
        <end position="344"/>
    </location>
</feature>
<dbReference type="Pfam" id="PF06428">
    <property type="entry name" value="Sec2p"/>
    <property type="match status" value="1"/>
</dbReference>